<evidence type="ECO:0000259" key="10">
    <source>
        <dbReference type="Pfam" id="PF00155"/>
    </source>
</evidence>
<dbReference type="InterPro" id="IPR004838">
    <property type="entry name" value="NHTrfase_class1_PyrdxlP-BS"/>
</dbReference>
<dbReference type="CDD" id="cd00609">
    <property type="entry name" value="AAT_like"/>
    <property type="match status" value="1"/>
</dbReference>
<dbReference type="RefSeq" id="WP_150824482.1">
    <property type="nucleotide sequence ID" value="NZ_JABAFG010000016.1"/>
</dbReference>
<dbReference type="EC" id="4.1.1.81" evidence="4"/>
<feature type="domain" description="Aminotransferase class I/classII large" evidence="10">
    <location>
        <begin position="19"/>
        <end position="351"/>
    </location>
</feature>
<evidence type="ECO:0000256" key="5">
    <source>
        <dbReference type="ARBA" id="ARBA00022573"/>
    </source>
</evidence>
<dbReference type="UniPathway" id="UPA00148"/>
<dbReference type="Gene3D" id="3.90.1150.10">
    <property type="entry name" value="Aspartate Aminotransferase, domain 1"/>
    <property type="match status" value="1"/>
</dbReference>
<dbReference type="NCBIfam" id="TIGR01140">
    <property type="entry name" value="L_thr_O3P_dcar"/>
    <property type="match status" value="1"/>
</dbReference>
<dbReference type="GO" id="GO:0030170">
    <property type="term" value="F:pyridoxal phosphate binding"/>
    <property type="evidence" value="ECO:0007669"/>
    <property type="project" value="InterPro"/>
</dbReference>
<keyword evidence="5" id="KW-0169">Cobalamin biosynthesis</keyword>
<evidence type="ECO:0000256" key="6">
    <source>
        <dbReference type="ARBA" id="ARBA00022898"/>
    </source>
</evidence>
<proteinExistence type="predicted"/>
<dbReference type="AlphaFoldDB" id="A0A848BUJ6"/>
<comment type="pathway">
    <text evidence="3">Cofactor biosynthesis; adenosylcobalamin biosynthesis.</text>
</comment>
<evidence type="ECO:0000256" key="7">
    <source>
        <dbReference type="ARBA" id="ARBA00023239"/>
    </source>
</evidence>
<dbReference type="InterPro" id="IPR004839">
    <property type="entry name" value="Aminotransferase_I/II_large"/>
</dbReference>
<dbReference type="GO" id="GO:0009236">
    <property type="term" value="P:cobalamin biosynthetic process"/>
    <property type="evidence" value="ECO:0007669"/>
    <property type="project" value="UniProtKB-UniPathway"/>
</dbReference>
<comment type="cofactor">
    <cofactor evidence="1">
        <name>pyridoxal 5'-phosphate</name>
        <dbReference type="ChEBI" id="CHEBI:597326"/>
    </cofactor>
</comment>
<reference evidence="11 12" key="1">
    <citation type="submission" date="2020-04" db="EMBL/GenBank/DDBJ databases">
        <authorList>
            <person name="Hitch T.C.A."/>
            <person name="Wylensek D."/>
            <person name="Clavel T."/>
        </authorList>
    </citation>
    <scope>NUCLEOTIDE SEQUENCE [LARGE SCALE GENOMIC DNA]</scope>
    <source>
        <strain evidence="11 12">Oil-RF-744-FAT-WT-6-1</strain>
    </source>
</reference>
<dbReference type="InterPro" id="IPR005860">
    <property type="entry name" value="CobD"/>
</dbReference>
<dbReference type="GO" id="GO:0048472">
    <property type="term" value="F:threonine-phosphate decarboxylase activity"/>
    <property type="evidence" value="ECO:0007669"/>
    <property type="project" value="UniProtKB-EC"/>
</dbReference>
<dbReference type="PANTHER" id="PTHR42885">
    <property type="entry name" value="HISTIDINOL-PHOSPHATE AMINOTRANSFERASE-RELATED"/>
    <property type="match status" value="1"/>
</dbReference>
<evidence type="ECO:0000313" key="12">
    <source>
        <dbReference type="Proteomes" id="UP000591071"/>
    </source>
</evidence>
<dbReference type="InterPro" id="IPR015421">
    <property type="entry name" value="PyrdxlP-dep_Trfase_major"/>
</dbReference>
<keyword evidence="6" id="KW-0663">Pyridoxal phosphate</keyword>
<sequence length="359" mass="39990">MIRPFEHGGNIYRHAGGRPVLDFSANINPLGLAEGVRNAISSHLDDVIHYPDPDCTALREALSRFYHLPVETIVPGNGAAELLYLYFHHFHFRRVCIPVPAFSEYERAARSAGAEIVYAYLEADKAFQPDLTAIASQVKDADCIVLGNPNNPTGNLIRRQKLISFLERAVQRGQFVIVDESFLDFLDDGPDFTVADFASQSGQVFVIHSLTKFYALPGLRLGFGIAPEAVIQGLMEQTDVWHVNTLAQTAGIEALAETAYQKASRTLVREERDWMSRMLSCIPGVTICQPSVNFILCHIRQTGLTATVLAGHMQEQGILIRDCSNYPGLDSYYIRLAVRSREENEYVVETIKACLKNKS</sequence>
<name>A0A848BUJ6_9FIRM</name>
<evidence type="ECO:0000256" key="2">
    <source>
        <dbReference type="ARBA" id="ARBA00003444"/>
    </source>
</evidence>
<dbReference type="PANTHER" id="PTHR42885:SF1">
    <property type="entry name" value="THREONINE-PHOSPHATE DECARBOXYLASE"/>
    <property type="match status" value="1"/>
</dbReference>
<dbReference type="InterPro" id="IPR015424">
    <property type="entry name" value="PyrdxlP-dep_Trfase"/>
</dbReference>
<protein>
    <recommendedName>
        <fullName evidence="4">threonine-phosphate decarboxylase</fullName>
        <ecNumber evidence="4">4.1.1.81</ecNumber>
    </recommendedName>
    <alternativeName>
        <fullName evidence="8">L-threonine-O-3-phosphate decarboxylase</fullName>
    </alternativeName>
</protein>
<organism evidence="11 12">
    <name type="scientific">Megasphaera hexanoica</name>
    <dbReference type="NCBI Taxonomy" id="1675036"/>
    <lineage>
        <taxon>Bacteria</taxon>
        <taxon>Bacillati</taxon>
        <taxon>Bacillota</taxon>
        <taxon>Negativicutes</taxon>
        <taxon>Veillonellales</taxon>
        <taxon>Veillonellaceae</taxon>
        <taxon>Megasphaera</taxon>
    </lineage>
</organism>
<dbReference type="Gene3D" id="3.40.640.10">
    <property type="entry name" value="Type I PLP-dependent aspartate aminotransferase-like (Major domain)"/>
    <property type="match status" value="1"/>
</dbReference>
<evidence type="ECO:0000256" key="3">
    <source>
        <dbReference type="ARBA" id="ARBA00004953"/>
    </source>
</evidence>
<dbReference type="PROSITE" id="PS00105">
    <property type="entry name" value="AA_TRANSFER_CLASS_1"/>
    <property type="match status" value="1"/>
</dbReference>
<comment type="catalytic activity">
    <reaction evidence="9">
        <text>O-phospho-L-threonine + H(+) = (R)-1-aminopropan-2-yl phosphate + CO2</text>
        <dbReference type="Rhea" id="RHEA:11492"/>
        <dbReference type="ChEBI" id="CHEBI:15378"/>
        <dbReference type="ChEBI" id="CHEBI:16526"/>
        <dbReference type="ChEBI" id="CHEBI:58563"/>
        <dbReference type="ChEBI" id="CHEBI:58675"/>
        <dbReference type="EC" id="4.1.1.81"/>
    </reaction>
</comment>
<comment type="function">
    <text evidence="2">Decarboxylates L-threonine-O-3-phosphate to yield (R)-1-amino-2-propanol O-2-phosphate, the precursor for the linkage between the nucleotide loop and the corrin ring in cobalamin.</text>
</comment>
<comment type="caution">
    <text evidence="11">The sequence shown here is derived from an EMBL/GenBank/DDBJ whole genome shotgun (WGS) entry which is preliminary data.</text>
</comment>
<dbReference type="EMBL" id="JABAFG010000016">
    <property type="protein sequence ID" value="NME28925.1"/>
    <property type="molecule type" value="Genomic_DNA"/>
</dbReference>
<evidence type="ECO:0000313" key="11">
    <source>
        <dbReference type="EMBL" id="NME28925.1"/>
    </source>
</evidence>
<evidence type="ECO:0000256" key="8">
    <source>
        <dbReference type="ARBA" id="ARBA00029996"/>
    </source>
</evidence>
<dbReference type="Proteomes" id="UP000591071">
    <property type="component" value="Unassembled WGS sequence"/>
</dbReference>
<dbReference type="SUPFAM" id="SSF53383">
    <property type="entry name" value="PLP-dependent transferases"/>
    <property type="match status" value="1"/>
</dbReference>
<dbReference type="InterPro" id="IPR015422">
    <property type="entry name" value="PyrdxlP-dep_Trfase_small"/>
</dbReference>
<accession>A0A848BUJ6</accession>
<evidence type="ECO:0000256" key="1">
    <source>
        <dbReference type="ARBA" id="ARBA00001933"/>
    </source>
</evidence>
<evidence type="ECO:0000256" key="4">
    <source>
        <dbReference type="ARBA" id="ARBA00012285"/>
    </source>
</evidence>
<keyword evidence="7 11" id="KW-0456">Lyase</keyword>
<dbReference type="Pfam" id="PF00155">
    <property type="entry name" value="Aminotran_1_2"/>
    <property type="match status" value="1"/>
</dbReference>
<evidence type="ECO:0000256" key="9">
    <source>
        <dbReference type="ARBA" id="ARBA00048531"/>
    </source>
</evidence>
<gene>
    <name evidence="11" type="ORF">HF872_09880</name>
</gene>